<evidence type="ECO:0000313" key="1">
    <source>
        <dbReference type="EMBL" id="BBZ38547.1"/>
    </source>
</evidence>
<protein>
    <submittedName>
        <fullName evidence="1">Membrane protein</fullName>
    </submittedName>
</protein>
<name>A0A7I7YAH8_9MYCO</name>
<organism evidence="1 2">
    <name type="scientific">Mycobacterium conspicuum</name>
    <dbReference type="NCBI Taxonomy" id="44010"/>
    <lineage>
        <taxon>Bacteria</taxon>
        <taxon>Bacillati</taxon>
        <taxon>Actinomycetota</taxon>
        <taxon>Actinomycetes</taxon>
        <taxon>Mycobacteriales</taxon>
        <taxon>Mycobacteriaceae</taxon>
        <taxon>Mycobacterium</taxon>
    </lineage>
</organism>
<proteinExistence type="predicted"/>
<dbReference type="EMBL" id="AP022613">
    <property type="protein sequence ID" value="BBZ38547.1"/>
    <property type="molecule type" value="Genomic_DNA"/>
</dbReference>
<accession>A0A7I7YAH8</accession>
<keyword evidence="2" id="KW-1185">Reference proteome</keyword>
<dbReference type="Proteomes" id="UP000467385">
    <property type="component" value="Chromosome"/>
</dbReference>
<evidence type="ECO:0000313" key="2">
    <source>
        <dbReference type="Proteomes" id="UP000467385"/>
    </source>
</evidence>
<gene>
    <name evidence="1" type="ORF">MCNS_16100</name>
</gene>
<sequence>MFCHGQGAYMVTRLRLIGAFCALLTAVIGGTLGARGAPAGGGTVQLRSTALPLAPETTMKSPIVATTDPRPFDACEDIPFDVLQRLGLAFTPPEHEEGLRCHFDAGNYQLAVEPIVWRTYAASLPPDAVETDIGGHRAAQYWVMKPTYHNSFWFQSCMVAFKTSYGLIQQALFYSTVYSNPEVDCMATNLQRANDLLPYYKL</sequence>
<dbReference type="AlphaFoldDB" id="A0A7I7YAH8"/>
<reference evidence="1 2" key="1">
    <citation type="journal article" date="2019" name="Emerg. Microbes Infect.">
        <title>Comprehensive subspecies identification of 175 nontuberculous mycobacteria species based on 7547 genomic profiles.</title>
        <authorList>
            <person name="Matsumoto Y."/>
            <person name="Kinjo T."/>
            <person name="Motooka D."/>
            <person name="Nabeya D."/>
            <person name="Jung N."/>
            <person name="Uechi K."/>
            <person name="Horii T."/>
            <person name="Iida T."/>
            <person name="Fujita J."/>
            <person name="Nakamura S."/>
        </authorList>
    </citation>
    <scope>NUCLEOTIDE SEQUENCE [LARGE SCALE GENOMIC DNA]</scope>
    <source>
        <strain evidence="1 2">JCM 14738</strain>
    </source>
</reference>